<evidence type="ECO:0000313" key="2">
    <source>
        <dbReference type="EMBL" id="ETD73016.1"/>
    </source>
</evidence>
<reference evidence="2 3" key="1">
    <citation type="submission" date="2013-11" db="EMBL/GenBank/DDBJ databases">
        <title>Genomic analysis of Pelistega sp. HM-7.</title>
        <authorList>
            <person name="Kumbhare S.V."/>
            <person name="Shetty S.A."/>
            <person name="Sharma O."/>
            <person name="Dhotre D.P."/>
        </authorList>
    </citation>
    <scope>NUCLEOTIDE SEQUENCE [LARGE SCALE GENOMIC DNA]</scope>
    <source>
        <strain evidence="2 3">HM-7</strain>
    </source>
</reference>
<dbReference type="AlphaFoldDB" id="V8GA92"/>
<gene>
    <name evidence="2" type="ORF">V757_00735</name>
</gene>
<keyword evidence="1" id="KW-1133">Transmembrane helix</keyword>
<keyword evidence="1" id="KW-0812">Transmembrane</keyword>
<dbReference type="OrthoDB" id="5295180at2"/>
<dbReference type="RefSeq" id="WP_023948885.1">
    <property type="nucleotide sequence ID" value="NZ_AYSV01000005.1"/>
</dbReference>
<keyword evidence="1" id="KW-0472">Membrane</keyword>
<name>V8GA92_9BURK</name>
<protein>
    <submittedName>
        <fullName evidence="2">CcoH-like protein</fullName>
    </submittedName>
</protein>
<dbReference type="EMBL" id="AYSV01000005">
    <property type="protein sequence ID" value="ETD73016.1"/>
    <property type="molecule type" value="Genomic_DNA"/>
</dbReference>
<comment type="caution">
    <text evidence="2">The sequence shown here is derived from an EMBL/GenBank/DDBJ whole genome shotgun (WGS) entry which is preliminary data.</text>
</comment>
<evidence type="ECO:0000256" key="1">
    <source>
        <dbReference type="SAM" id="Phobius"/>
    </source>
</evidence>
<sequence length="82" mass="9526">MNKQQSQDRDTGPWYKEPWPWILMAGPLLTILGCILTIYLAYNKNIDAEIPVHAYTQGKFVSREAHEIPNVFYSTQEAQEKK</sequence>
<dbReference type="PROSITE" id="PS51257">
    <property type="entry name" value="PROKAR_LIPOPROTEIN"/>
    <property type="match status" value="1"/>
</dbReference>
<accession>V8GA92</accession>
<dbReference type="Proteomes" id="UP000018766">
    <property type="component" value="Unassembled WGS sequence"/>
</dbReference>
<organism evidence="2 3">
    <name type="scientific">Pelistega indica</name>
    <dbReference type="NCBI Taxonomy" id="1414851"/>
    <lineage>
        <taxon>Bacteria</taxon>
        <taxon>Pseudomonadati</taxon>
        <taxon>Pseudomonadota</taxon>
        <taxon>Betaproteobacteria</taxon>
        <taxon>Burkholderiales</taxon>
        <taxon>Alcaligenaceae</taxon>
        <taxon>Pelistega</taxon>
    </lineage>
</organism>
<evidence type="ECO:0000313" key="3">
    <source>
        <dbReference type="Proteomes" id="UP000018766"/>
    </source>
</evidence>
<keyword evidence="3" id="KW-1185">Reference proteome</keyword>
<feature type="transmembrane region" description="Helical" evidence="1">
    <location>
        <begin position="20"/>
        <end position="42"/>
    </location>
</feature>
<proteinExistence type="predicted"/>